<comment type="caution">
    <text evidence="1">The sequence shown here is derived from an EMBL/GenBank/DDBJ whole genome shotgun (WGS) entry which is preliminary data.</text>
</comment>
<reference evidence="1 2" key="1">
    <citation type="submission" date="2013-08" db="EMBL/GenBank/DDBJ databases">
        <authorList>
            <person name="Weinstock G."/>
            <person name="Sodergren E."/>
            <person name="Wylie T."/>
            <person name="Fulton L."/>
            <person name="Fulton R."/>
            <person name="Fronick C."/>
            <person name="O'Laughlin M."/>
            <person name="Godfrey J."/>
            <person name="Miner T."/>
            <person name="Herter B."/>
            <person name="Appelbaum E."/>
            <person name="Cordes M."/>
            <person name="Lek S."/>
            <person name="Wollam A."/>
            <person name="Pepin K.H."/>
            <person name="Palsikar V.B."/>
            <person name="Mitreva M."/>
            <person name="Wilson R.K."/>
        </authorList>
    </citation>
    <scope>NUCLEOTIDE SEQUENCE [LARGE SCALE GENOMIC DNA]</scope>
    <source>
        <strain evidence="1 2">ATCC 12856</strain>
    </source>
</reference>
<sequence>MVPSLDWQNIWASRCGRRTDTRLGHDGVAIHSGTYWIINTLVILASN</sequence>
<dbReference type="HOGENOM" id="CLU_210094_1_0_9"/>
<dbReference type="EMBL" id="AWSJ01000282">
    <property type="protein sequence ID" value="ERI07358.1"/>
    <property type="molecule type" value="Genomic_DNA"/>
</dbReference>
<organism evidence="1 2">
    <name type="scientific">Aneurinibacillus aneurinilyticus ATCC 12856</name>
    <dbReference type="NCBI Taxonomy" id="649747"/>
    <lineage>
        <taxon>Bacteria</taxon>
        <taxon>Bacillati</taxon>
        <taxon>Bacillota</taxon>
        <taxon>Bacilli</taxon>
        <taxon>Bacillales</taxon>
        <taxon>Paenibacillaceae</taxon>
        <taxon>Aneurinibacillus group</taxon>
        <taxon>Aneurinibacillus</taxon>
    </lineage>
</organism>
<gene>
    <name evidence="1" type="ORF">HMPREF0083_04585</name>
</gene>
<proteinExistence type="predicted"/>
<name>U1WYM1_ANEAE</name>
<dbReference type="AlphaFoldDB" id="U1WYM1"/>
<evidence type="ECO:0000313" key="2">
    <source>
        <dbReference type="Proteomes" id="UP000016511"/>
    </source>
</evidence>
<accession>U1WYM1</accession>
<dbReference type="Proteomes" id="UP000016511">
    <property type="component" value="Unassembled WGS sequence"/>
</dbReference>
<keyword evidence="2" id="KW-1185">Reference proteome</keyword>
<dbReference type="STRING" id="649747.HMPREF0083_04585"/>
<evidence type="ECO:0000313" key="1">
    <source>
        <dbReference type="EMBL" id="ERI07358.1"/>
    </source>
</evidence>
<protein>
    <submittedName>
        <fullName evidence="1">Uncharacterized protein</fullName>
    </submittedName>
</protein>